<dbReference type="Pfam" id="PF01585">
    <property type="entry name" value="G-patch"/>
    <property type="match status" value="1"/>
</dbReference>
<organism evidence="6 7">
    <name type="scientific">Solanum verrucosum</name>
    <dbReference type="NCBI Taxonomy" id="315347"/>
    <lineage>
        <taxon>Eukaryota</taxon>
        <taxon>Viridiplantae</taxon>
        <taxon>Streptophyta</taxon>
        <taxon>Embryophyta</taxon>
        <taxon>Tracheophyta</taxon>
        <taxon>Spermatophyta</taxon>
        <taxon>Magnoliopsida</taxon>
        <taxon>eudicotyledons</taxon>
        <taxon>Gunneridae</taxon>
        <taxon>Pentapetalae</taxon>
        <taxon>asterids</taxon>
        <taxon>lamiids</taxon>
        <taxon>Solanales</taxon>
        <taxon>Solanaceae</taxon>
        <taxon>Solanoideae</taxon>
        <taxon>Solaneae</taxon>
        <taxon>Solanum</taxon>
    </lineage>
</organism>
<keyword evidence="3" id="KW-0539">Nucleus</keyword>
<dbReference type="PANTHER" id="PTHR13948">
    <property type="entry name" value="RNA-BINDING PROTEIN"/>
    <property type="match status" value="1"/>
</dbReference>
<feature type="compositionally biased region" description="Polar residues" evidence="4">
    <location>
        <begin position="427"/>
        <end position="440"/>
    </location>
</feature>
<dbReference type="SMART" id="SM00443">
    <property type="entry name" value="G_patch"/>
    <property type="match status" value="1"/>
</dbReference>
<feature type="region of interest" description="Disordered" evidence="4">
    <location>
        <begin position="485"/>
        <end position="514"/>
    </location>
</feature>
<name>A0AAF0TJ87_SOLVR</name>
<protein>
    <recommendedName>
        <fullName evidence="5">G-patch domain-containing protein</fullName>
    </recommendedName>
</protein>
<dbReference type="InterPro" id="IPR041591">
    <property type="entry name" value="OCRE"/>
</dbReference>
<evidence type="ECO:0000256" key="3">
    <source>
        <dbReference type="ARBA" id="ARBA00023242"/>
    </source>
</evidence>
<evidence type="ECO:0000256" key="4">
    <source>
        <dbReference type="SAM" id="MobiDB-lite"/>
    </source>
</evidence>
<evidence type="ECO:0000259" key="5">
    <source>
        <dbReference type="PROSITE" id="PS50174"/>
    </source>
</evidence>
<dbReference type="GO" id="GO:0003723">
    <property type="term" value="F:RNA binding"/>
    <property type="evidence" value="ECO:0007669"/>
    <property type="project" value="UniProtKB-KW"/>
</dbReference>
<feature type="region of interest" description="Disordered" evidence="4">
    <location>
        <begin position="376"/>
        <end position="402"/>
    </location>
</feature>
<evidence type="ECO:0000313" key="7">
    <source>
        <dbReference type="Proteomes" id="UP001234989"/>
    </source>
</evidence>
<comment type="subcellular location">
    <subcellularLocation>
        <location evidence="1">Nucleus</location>
    </subcellularLocation>
</comment>
<evidence type="ECO:0000256" key="1">
    <source>
        <dbReference type="ARBA" id="ARBA00004123"/>
    </source>
</evidence>
<evidence type="ECO:0000256" key="2">
    <source>
        <dbReference type="ARBA" id="ARBA00022884"/>
    </source>
</evidence>
<accession>A0AAF0TJ87</accession>
<feature type="domain" description="G-patch" evidence="5">
    <location>
        <begin position="457"/>
        <end position="503"/>
    </location>
</feature>
<gene>
    <name evidence="6" type="ORF">MTR67_014781</name>
</gene>
<dbReference type="Proteomes" id="UP001234989">
    <property type="component" value="Chromosome 3"/>
</dbReference>
<dbReference type="PROSITE" id="PS50174">
    <property type="entry name" value="G_PATCH"/>
    <property type="match status" value="1"/>
</dbReference>
<proteinExistence type="predicted"/>
<keyword evidence="2" id="KW-0694">RNA-binding</keyword>
<evidence type="ECO:0000313" key="6">
    <source>
        <dbReference type="EMBL" id="WMV21396.1"/>
    </source>
</evidence>
<dbReference type="AlphaFoldDB" id="A0AAF0TJ87"/>
<dbReference type="GO" id="GO:0000398">
    <property type="term" value="P:mRNA splicing, via spliceosome"/>
    <property type="evidence" value="ECO:0007669"/>
    <property type="project" value="TreeGrafter"/>
</dbReference>
<dbReference type="Pfam" id="PF17780">
    <property type="entry name" value="OCRE"/>
    <property type="match status" value="1"/>
</dbReference>
<dbReference type="PANTHER" id="PTHR13948:SF38">
    <property type="entry name" value="D111_G-PATCH DOMAIN-CONTAINING PROTEIN"/>
    <property type="match status" value="1"/>
</dbReference>
<feature type="region of interest" description="Disordered" evidence="4">
    <location>
        <begin position="416"/>
        <end position="453"/>
    </location>
</feature>
<sequence>MAGTEKEELELHESDNQFVWDETSQLYYHASTGFYHDPQAGWYYSCNDGLYYKFENGTYVPMESSQDGCREMNSCESIARADSNKEEVDADISMSGENVAQAVEPLSSEFAEEHLEDTSCKLPENPPPPSEWLEDTLIELYLANYTTQAANSTSDITVAPEINDTDHTHLSAAGNDSTYELEEGEWIPDDWTDSADPIADVMDDGICLEEENWRAQYGQVERPVEDSLSHIQAVDLWDWSMVKKIRKGRKRRVAKLVGRLVKPTAKLHPSMPSSGHLLKTAPVCEVHLDLVRVTSAISMYAFTFIHGQPYSEYCQIRHAYLEMKSCQVYRLRNPSTQYLASLSNYDSSNPTKYWRFPQMSINREIQTCSPVTERYKPISTTLPGGEDVSLPSEISAPEKDRDHLYRDRAAERRALHGGFGVGPGQKISPNSDDSVPSETSAGPEEALSESLSNSFGAGSYARRMLENMGWKEGEALGCSNKGLIEPLQATGNKGSAGLGWNDERRKQSMYSSKK</sequence>
<dbReference type="EMBL" id="CP133614">
    <property type="protein sequence ID" value="WMV21396.1"/>
    <property type="molecule type" value="Genomic_DNA"/>
</dbReference>
<dbReference type="CDD" id="cd16074">
    <property type="entry name" value="OCRE"/>
    <property type="match status" value="1"/>
</dbReference>
<keyword evidence="7" id="KW-1185">Reference proteome</keyword>
<reference evidence="6" key="1">
    <citation type="submission" date="2023-08" db="EMBL/GenBank/DDBJ databases">
        <title>A de novo genome assembly of Solanum verrucosum Schlechtendal, a Mexican diploid species geographically isolated from the other diploid A-genome species in potato relatives.</title>
        <authorList>
            <person name="Hosaka K."/>
        </authorList>
    </citation>
    <scope>NUCLEOTIDE SEQUENCE</scope>
    <source>
        <tissue evidence="6">Young leaves</tissue>
    </source>
</reference>
<dbReference type="InterPro" id="IPR000467">
    <property type="entry name" value="G_patch_dom"/>
</dbReference>
<dbReference type="GO" id="GO:0005634">
    <property type="term" value="C:nucleus"/>
    <property type="evidence" value="ECO:0007669"/>
    <property type="project" value="UniProtKB-SubCell"/>
</dbReference>